<dbReference type="CDD" id="cd03112">
    <property type="entry name" value="CobW-like"/>
    <property type="match status" value="1"/>
</dbReference>
<evidence type="ECO:0000313" key="9">
    <source>
        <dbReference type="Proteomes" id="UP000515317"/>
    </source>
</evidence>
<dbReference type="Pfam" id="PF07683">
    <property type="entry name" value="CobW_C"/>
    <property type="match status" value="1"/>
</dbReference>
<dbReference type="Proteomes" id="UP000515317">
    <property type="component" value="Chromosome"/>
</dbReference>
<organism evidence="8 9">
    <name type="scientific">Terrihabitans soli</name>
    <dbReference type="NCBI Taxonomy" id="708113"/>
    <lineage>
        <taxon>Bacteria</taxon>
        <taxon>Pseudomonadati</taxon>
        <taxon>Pseudomonadota</taxon>
        <taxon>Alphaproteobacteria</taxon>
        <taxon>Hyphomicrobiales</taxon>
        <taxon>Terrihabitans</taxon>
    </lineage>
</organism>
<proteinExistence type="inferred from homology"/>
<dbReference type="Gene3D" id="3.30.1220.10">
    <property type="entry name" value="CobW-like, C-terminal domain"/>
    <property type="match status" value="1"/>
</dbReference>
<feature type="domain" description="CobW C-terminal" evidence="7">
    <location>
        <begin position="232"/>
        <end position="327"/>
    </location>
</feature>
<dbReference type="GO" id="GO:0016787">
    <property type="term" value="F:hydrolase activity"/>
    <property type="evidence" value="ECO:0007669"/>
    <property type="project" value="UniProtKB-KW"/>
</dbReference>
<dbReference type="RefSeq" id="WP_222876395.1">
    <property type="nucleotide sequence ID" value="NZ_AP023361.1"/>
</dbReference>
<keyword evidence="3" id="KW-0143">Chaperone</keyword>
<dbReference type="AlphaFoldDB" id="A0A6S6QKD2"/>
<accession>A0A6S6QKD2</accession>
<evidence type="ECO:0000313" key="8">
    <source>
        <dbReference type="EMBL" id="BCJ89706.1"/>
    </source>
</evidence>
<dbReference type="PANTHER" id="PTHR13748:SF62">
    <property type="entry name" value="COBW DOMAIN-CONTAINING PROTEIN"/>
    <property type="match status" value="1"/>
</dbReference>
<evidence type="ECO:0000259" key="7">
    <source>
        <dbReference type="SMART" id="SM00833"/>
    </source>
</evidence>
<dbReference type="GO" id="GO:0005737">
    <property type="term" value="C:cytoplasm"/>
    <property type="evidence" value="ECO:0007669"/>
    <property type="project" value="TreeGrafter"/>
</dbReference>
<dbReference type="SUPFAM" id="SSF90002">
    <property type="entry name" value="Hypothetical protein YjiA, C-terminal domain"/>
    <property type="match status" value="1"/>
</dbReference>
<keyword evidence="8" id="KW-0067">ATP-binding</keyword>
<keyword evidence="2" id="KW-0378">Hydrolase</keyword>
<dbReference type="Gene3D" id="3.40.50.300">
    <property type="entry name" value="P-loop containing nucleotide triphosphate hydrolases"/>
    <property type="match status" value="1"/>
</dbReference>
<sequence length="352" mass="38134">MSALNSGRPIPLTVLTGFLGAGKTTLLNQLLRDPALSGTLVLVNEFGEIGLDHLLIEQVDGDVVALAGGCLCCQVRSDLIDTLEDLLRRRDEGEIPAFDRVVLETTGLADPVPVIHSLIAHPYISLRFALDGVVTLVDAVNGFRTLNEFEEARRQLYLADAVVLTKSDLADAATRAAIEAEIRRVKPELPVLDAARGEAVPANLFGLGGHDAENLKPWLAAGTETSAHDDGVKTTTLWSDAALPPTSFGMFIDLLRSEHGAKILRLKGLLRMADDPDRPVVVHGVQHLFHPPRRLDAWPDEDTRTRIVVIGKHLDADLVRRLYDAFAGVPGLDAPDRSALLDNPLAPPGMRR</sequence>
<dbReference type="SMART" id="SM00833">
    <property type="entry name" value="CobW_C"/>
    <property type="match status" value="1"/>
</dbReference>
<dbReference type="InterPro" id="IPR051316">
    <property type="entry name" value="Zinc-reg_GTPase_activator"/>
</dbReference>
<dbReference type="GO" id="GO:0005524">
    <property type="term" value="F:ATP binding"/>
    <property type="evidence" value="ECO:0007669"/>
    <property type="project" value="UniProtKB-KW"/>
</dbReference>
<protein>
    <submittedName>
        <fullName evidence="8">ATP-binding protein</fullName>
    </submittedName>
</protein>
<evidence type="ECO:0000256" key="4">
    <source>
        <dbReference type="ARBA" id="ARBA00034320"/>
    </source>
</evidence>
<name>A0A6S6QKD2_9HYPH</name>
<dbReference type="InterPro" id="IPR036627">
    <property type="entry name" value="CobW-likC_sf"/>
</dbReference>
<dbReference type="InterPro" id="IPR003495">
    <property type="entry name" value="CobW/HypB/UreG_nucleotide-bd"/>
</dbReference>
<dbReference type="PANTHER" id="PTHR13748">
    <property type="entry name" value="COBW-RELATED"/>
    <property type="match status" value="1"/>
</dbReference>
<gene>
    <name evidence="8" type="ORF">IZ6_04410</name>
</gene>
<dbReference type="EMBL" id="AP023361">
    <property type="protein sequence ID" value="BCJ89706.1"/>
    <property type="molecule type" value="Genomic_DNA"/>
</dbReference>
<evidence type="ECO:0000256" key="5">
    <source>
        <dbReference type="ARBA" id="ARBA00045658"/>
    </source>
</evidence>
<evidence type="ECO:0000256" key="2">
    <source>
        <dbReference type="ARBA" id="ARBA00022801"/>
    </source>
</evidence>
<reference evidence="8 9" key="1">
    <citation type="submission" date="2020-08" db="EMBL/GenBank/DDBJ databases">
        <title>Genome sequence of Rhizobiales bacterium strain IZ6.</title>
        <authorList>
            <person name="Nakai R."/>
            <person name="Naganuma T."/>
        </authorList>
    </citation>
    <scope>NUCLEOTIDE SEQUENCE [LARGE SCALE GENOMIC DNA]</scope>
    <source>
        <strain evidence="8 9">IZ6</strain>
    </source>
</reference>
<dbReference type="SUPFAM" id="SSF52540">
    <property type="entry name" value="P-loop containing nucleoside triphosphate hydrolases"/>
    <property type="match status" value="1"/>
</dbReference>
<dbReference type="KEGG" id="tso:IZ6_04410"/>
<evidence type="ECO:0000256" key="1">
    <source>
        <dbReference type="ARBA" id="ARBA00022741"/>
    </source>
</evidence>
<comment type="similarity">
    <text evidence="4">Belongs to the SIMIBI class G3E GTPase family. ZNG1 subfamily.</text>
</comment>
<comment type="function">
    <text evidence="5">Zinc chaperone that directly transfers zinc cofactor to target proteins, thereby activating them. Zinc is transferred from the CXCC motif in the GTPase domain to the zinc binding site in target proteins in a process requiring GTP hydrolysis.</text>
</comment>
<evidence type="ECO:0000256" key="3">
    <source>
        <dbReference type="ARBA" id="ARBA00023186"/>
    </source>
</evidence>
<keyword evidence="1" id="KW-0547">Nucleotide-binding</keyword>
<keyword evidence="9" id="KW-1185">Reference proteome</keyword>
<dbReference type="InterPro" id="IPR011629">
    <property type="entry name" value="CobW-like_C"/>
</dbReference>
<dbReference type="InterPro" id="IPR027417">
    <property type="entry name" value="P-loop_NTPase"/>
</dbReference>
<evidence type="ECO:0000256" key="6">
    <source>
        <dbReference type="ARBA" id="ARBA00049117"/>
    </source>
</evidence>
<comment type="catalytic activity">
    <reaction evidence="6">
        <text>GTP + H2O = GDP + phosphate + H(+)</text>
        <dbReference type="Rhea" id="RHEA:19669"/>
        <dbReference type="ChEBI" id="CHEBI:15377"/>
        <dbReference type="ChEBI" id="CHEBI:15378"/>
        <dbReference type="ChEBI" id="CHEBI:37565"/>
        <dbReference type="ChEBI" id="CHEBI:43474"/>
        <dbReference type="ChEBI" id="CHEBI:58189"/>
    </reaction>
    <physiologicalReaction direction="left-to-right" evidence="6">
        <dbReference type="Rhea" id="RHEA:19670"/>
    </physiologicalReaction>
</comment>
<dbReference type="Pfam" id="PF02492">
    <property type="entry name" value="cobW"/>
    <property type="match status" value="1"/>
</dbReference>